<sequence>SLVAQWLRLLAPNAGGPGLIPGQGTRSHMPQVKILHAATKIWHS</sequence>
<organism evidence="1 2">
    <name type="scientific">Sousa chinensis</name>
    <name type="common">Indo-pacific humpbacked dolphin</name>
    <name type="synonym">Steno chinensis</name>
    <dbReference type="NCBI Taxonomy" id="103600"/>
    <lineage>
        <taxon>Eukaryota</taxon>
        <taxon>Metazoa</taxon>
        <taxon>Chordata</taxon>
        <taxon>Craniata</taxon>
        <taxon>Vertebrata</taxon>
        <taxon>Euteleostomi</taxon>
        <taxon>Mammalia</taxon>
        <taxon>Eutheria</taxon>
        <taxon>Laurasiatheria</taxon>
        <taxon>Artiodactyla</taxon>
        <taxon>Whippomorpha</taxon>
        <taxon>Cetacea</taxon>
        <taxon>Odontoceti</taxon>
        <taxon>Delphinidae</taxon>
        <taxon>Sousa</taxon>
    </lineage>
</organism>
<feature type="non-terminal residue" evidence="1">
    <location>
        <position position="1"/>
    </location>
</feature>
<name>A0A484GP68_SOUCH</name>
<keyword evidence="2" id="KW-1185">Reference proteome</keyword>
<proteinExistence type="predicted"/>
<evidence type="ECO:0000313" key="2">
    <source>
        <dbReference type="Proteomes" id="UP000295264"/>
    </source>
</evidence>
<dbReference type="Proteomes" id="UP000295264">
    <property type="component" value="Unassembled WGS sequence"/>
</dbReference>
<protein>
    <submittedName>
        <fullName evidence="1">Uncharacterized protein</fullName>
    </submittedName>
</protein>
<comment type="caution">
    <text evidence="1">The sequence shown here is derived from an EMBL/GenBank/DDBJ whole genome shotgun (WGS) entry which is preliminary data.</text>
</comment>
<reference evidence="1 2" key="1">
    <citation type="journal article" date="2018" name="Genomics">
        <title>Molecular footprints of inshore aquatic adaptation in Indo-Pacific humpback dolphin (Sousa chinensis).</title>
        <authorList>
            <person name="Ming Y."/>
            <person name="Jian J."/>
            <person name="Yu F."/>
            <person name="Yu X."/>
            <person name="Wang J."/>
            <person name="Liu W."/>
        </authorList>
    </citation>
    <scope>NUCLEOTIDE SEQUENCE [LARGE SCALE GENOMIC DNA]</scope>
    <source>
        <strain evidence="1">MY-2018</strain>
        <tissue evidence="1">Skin</tissue>
    </source>
</reference>
<evidence type="ECO:0000313" key="1">
    <source>
        <dbReference type="EMBL" id="TEA37298.1"/>
    </source>
</evidence>
<dbReference type="EMBL" id="QWLN02005708">
    <property type="protein sequence ID" value="TEA37298.1"/>
    <property type="molecule type" value="Genomic_DNA"/>
</dbReference>
<feature type="non-terminal residue" evidence="1">
    <location>
        <position position="44"/>
    </location>
</feature>
<accession>A0A484GP68</accession>
<dbReference type="AlphaFoldDB" id="A0A484GP68"/>
<gene>
    <name evidence="1" type="ORF">DBR06_SOUSAS6710032</name>
</gene>